<protein>
    <submittedName>
        <fullName evidence="1">Uncharacterized protein</fullName>
    </submittedName>
</protein>
<name>A0ACC2X6P9_9TREE</name>
<proteinExistence type="predicted"/>
<evidence type="ECO:0000313" key="1">
    <source>
        <dbReference type="EMBL" id="KAJ9119458.1"/>
    </source>
</evidence>
<keyword evidence="2" id="KW-1185">Reference proteome</keyword>
<dbReference type="EMBL" id="JASBWV010000024">
    <property type="protein sequence ID" value="KAJ9119458.1"/>
    <property type="molecule type" value="Genomic_DNA"/>
</dbReference>
<gene>
    <name evidence="1" type="ORF">QFC24_005691</name>
</gene>
<dbReference type="Proteomes" id="UP001234202">
    <property type="component" value="Unassembled WGS sequence"/>
</dbReference>
<accession>A0ACC2X6P9</accession>
<comment type="caution">
    <text evidence="1">The sequence shown here is derived from an EMBL/GenBank/DDBJ whole genome shotgun (WGS) entry which is preliminary data.</text>
</comment>
<sequence length="843" mass="91209">MPSVRVRRNTATVAQLVPPERLQNSQSTSSNGNTDTQRQATAPVQSSGGSGEDGSNTKTVVHGDAVVQLAPPLAVAGVAGNDDETIPSADYASNPVTTPTESPDRKTSGPVVTRKRPRSRTIQAIFPTTSYELGSSEQTKENTWPPNNLHASQNIIPEEPGPASPSSPISPGRKRLSSDTDLRRSISQDRILRAEAIARARGVSISSTSGAAPIAIRLPANDKSQVEEAVLAGSPTSGTRKRLSGEGEGAYGRPRSASIALGLTGRMRRSGEQGRGSGDRERRGSMVSSSSKAEEGAAAAAAAGRRARAKTVAGAPTTTTRGRAGSVGLMSYFGLGDGVEAKLQSWEDDRRDLMEKGSLAPPRVGALTPPQELSEENTLDGDADDREAHDDAVVEHLDVIDPEIAAVSHLQNMANSIMIPYFPELYSRKPMLDLPASSSGSRPSAGQSAAEGSNTGGLRLRKPTLSSQARDSTVQSVSTTDKPFKKPDDQLSDAATARTSSSDEEDALDEHVKDVLHKSKKEWLKRSMKGVWAFLKTPMGIITGIYGFMVVFWGAALVLFLLGWIPTSSKNTKDIWVVTGVGFIPWRVMDVYRIFRIWQLKRLSVKLRKKRGLPPIEDPDDLPDPKLDPTFVPAGRQVLSEYQQALLEYEQERFMASQTWYRPHATETHRAFSINWALWICSLIVGNSVFQCMLCGCMWGLNRHQRPAWTTGSLIPLSFGCGIASGILIWKGGERTKKKEQVETKLRKALGMDGEEGQEGLLENAEKPAQTSVGTKAYNNNDSDIDGDVGNASPATSSEGRDSHRLLPSTNDQSPMNLKADLQHTENQEEFEMQEKPSQPGRD</sequence>
<organism evidence="1 2">
    <name type="scientific">Naganishia onofrii</name>
    <dbReference type="NCBI Taxonomy" id="1851511"/>
    <lineage>
        <taxon>Eukaryota</taxon>
        <taxon>Fungi</taxon>
        <taxon>Dikarya</taxon>
        <taxon>Basidiomycota</taxon>
        <taxon>Agaricomycotina</taxon>
        <taxon>Tremellomycetes</taxon>
        <taxon>Filobasidiales</taxon>
        <taxon>Filobasidiaceae</taxon>
        <taxon>Naganishia</taxon>
    </lineage>
</organism>
<reference evidence="1" key="1">
    <citation type="submission" date="2023-04" db="EMBL/GenBank/DDBJ databases">
        <title>Draft Genome sequencing of Naganishia species isolated from polar environments using Oxford Nanopore Technology.</title>
        <authorList>
            <person name="Leo P."/>
            <person name="Venkateswaran K."/>
        </authorList>
    </citation>
    <scope>NUCLEOTIDE SEQUENCE</scope>
    <source>
        <strain evidence="1">DBVPG 5303</strain>
    </source>
</reference>
<evidence type="ECO:0000313" key="2">
    <source>
        <dbReference type="Proteomes" id="UP001234202"/>
    </source>
</evidence>